<proteinExistence type="predicted"/>
<dbReference type="InterPro" id="IPR002048">
    <property type="entry name" value="EF_hand_dom"/>
</dbReference>
<keyword evidence="3" id="KW-1133">Transmembrane helix</keyword>
<organism evidence="5 6">
    <name type="scientific">Gonium pectorale</name>
    <name type="common">Green alga</name>
    <dbReference type="NCBI Taxonomy" id="33097"/>
    <lineage>
        <taxon>Eukaryota</taxon>
        <taxon>Viridiplantae</taxon>
        <taxon>Chlorophyta</taxon>
        <taxon>core chlorophytes</taxon>
        <taxon>Chlorophyceae</taxon>
        <taxon>CS clade</taxon>
        <taxon>Chlamydomonadales</taxon>
        <taxon>Volvocaceae</taxon>
        <taxon>Gonium</taxon>
    </lineage>
</organism>
<dbReference type="PROSITE" id="PS00018">
    <property type="entry name" value="EF_HAND_1"/>
    <property type="match status" value="1"/>
</dbReference>
<evidence type="ECO:0000313" key="6">
    <source>
        <dbReference type="Proteomes" id="UP000075714"/>
    </source>
</evidence>
<dbReference type="InterPro" id="IPR018247">
    <property type="entry name" value="EF_Hand_1_Ca_BS"/>
</dbReference>
<accession>A0A150FZS3</accession>
<protein>
    <recommendedName>
        <fullName evidence="4">EF-hand domain-containing protein</fullName>
    </recommendedName>
</protein>
<comment type="caution">
    <text evidence="5">The sequence shown here is derived from an EMBL/GenBank/DDBJ whole genome shotgun (WGS) entry which is preliminary data.</text>
</comment>
<keyword evidence="6" id="KW-1185">Reference proteome</keyword>
<dbReference type="SUPFAM" id="SSF47473">
    <property type="entry name" value="EF-hand"/>
    <property type="match status" value="1"/>
</dbReference>
<evidence type="ECO:0000259" key="4">
    <source>
        <dbReference type="PROSITE" id="PS50222"/>
    </source>
</evidence>
<dbReference type="GO" id="GO:0005509">
    <property type="term" value="F:calcium ion binding"/>
    <property type="evidence" value="ECO:0007669"/>
    <property type="project" value="InterPro"/>
</dbReference>
<evidence type="ECO:0000256" key="1">
    <source>
        <dbReference type="ARBA" id="ARBA00022837"/>
    </source>
</evidence>
<dbReference type="EMBL" id="LSYV01000102">
    <property type="protein sequence ID" value="KXZ43123.1"/>
    <property type="molecule type" value="Genomic_DNA"/>
</dbReference>
<dbReference type="SMART" id="SM00054">
    <property type="entry name" value="EFh"/>
    <property type="match status" value="1"/>
</dbReference>
<sequence>MAAAAGDGGSSSRFKSFRVTDLVKGGSGSDQQAAQINKILQELDQNGDGVINAAELVNMLDGVVKARRERRYMFFVIAALCVFCLCTVGAVVGLTYAVVDALKDTQVTGDTMYVKGSSVEVVRTGSAEFAVVDGVFVNRKAQALANATSSSAAASNTTTPSPNAVMRAASYMGTPQPFTSRVDVRALMELKYLYIKGTGSVELALVVHGVARVPMEGSVLGTVVRILTTAGTITLDDTVVMFSTDMADVFAEAGFKVSRNRRVLLGGWDLTVFNLPSTDPRPSLPSKNYMMKLQIFEACVLPTNTSFDRCIRELKDKPESTGSEDLQASFPPAAPNPPPAPPAPDAPEGDVASDVTAVMDVGGARRHRRNRFLRTVPHQRALQAAENAGTGDFIEDIAGVVLIDGERYVSHNETVVRWESASRVEYEYALVQGYVKVEVVPAGSTTVHKWQQRDYYDTVGTYEPLAFVFDHPFTGRVHIHVREFRALSADSPEANPDVFKIPAESECINTISVPRLLSPFELRDVATRVNAEPEPG</sequence>
<dbReference type="AlphaFoldDB" id="A0A150FZS3"/>
<feature type="region of interest" description="Disordered" evidence="2">
    <location>
        <begin position="317"/>
        <end position="350"/>
    </location>
</feature>
<dbReference type="PROSITE" id="PS50222">
    <property type="entry name" value="EF_HAND_2"/>
    <property type="match status" value="1"/>
</dbReference>
<dbReference type="Proteomes" id="UP000075714">
    <property type="component" value="Unassembled WGS sequence"/>
</dbReference>
<keyword evidence="3" id="KW-0812">Transmembrane</keyword>
<evidence type="ECO:0000256" key="2">
    <source>
        <dbReference type="SAM" id="MobiDB-lite"/>
    </source>
</evidence>
<dbReference type="InterPro" id="IPR011992">
    <property type="entry name" value="EF-hand-dom_pair"/>
</dbReference>
<feature type="compositionally biased region" description="Pro residues" evidence="2">
    <location>
        <begin position="332"/>
        <end position="345"/>
    </location>
</feature>
<dbReference type="Gene3D" id="1.10.238.10">
    <property type="entry name" value="EF-hand"/>
    <property type="match status" value="1"/>
</dbReference>
<evidence type="ECO:0000313" key="5">
    <source>
        <dbReference type="EMBL" id="KXZ43123.1"/>
    </source>
</evidence>
<name>A0A150FZS3_GONPE</name>
<feature type="domain" description="EF-hand" evidence="4">
    <location>
        <begin position="31"/>
        <end position="66"/>
    </location>
</feature>
<reference evidence="6" key="1">
    <citation type="journal article" date="2016" name="Nat. Commun.">
        <title>The Gonium pectorale genome demonstrates co-option of cell cycle regulation during the evolution of multicellularity.</title>
        <authorList>
            <person name="Hanschen E.R."/>
            <person name="Marriage T.N."/>
            <person name="Ferris P.J."/>
            <person name="Hamaji T."/>
            <person name="Toyoda A."/>
            <person name="Fujiyama A."/>
            <person name="Neme R."/>
            <person name="Noguchi H."/>
            <person name="Minakuchi Y."/>
            <person name="Suzuki M."/>
            <person name="Kawai-Toyooka H."/>
            <person name="Smith D.R."/>
            <person name="Sparks H."/>
            <person name="Anderson J."/>
            <person name="Bakaric R."/>
            <person name="Luria V."/>
            <person name="Karger A."/>
            <person name="Kirschner M.W."/>
            <person name="Durand P.M."/>
            <person name="Michod R.E."/>
            <person name="Nozaki H."/>
            <person name="Olson B.J."/>
        </authorList>
    </citation>
    <scope>NUCLEOTIDE SEQUENCE [LARGE SCALE GENOMIC DNA]</scope>
    <source>
        <strain evidence="6">NIES-2863</strain>
    </source>
</reference>
<keyword evidence="1" id="KW-0106">Calcium</keyword>
<feature type="transmembrane region" description="Helical" evidence="3">
    <location>
        <begin position="72"/>
        <end position="99"/>
    </location>
</feature>
<gene>
    <name evidence="5" type="ORF">GPECTOR_101g24</name>
</gene>
<evidence type="ECO:0000256" key="3">
    <source>
        <dbReference type="SAM" id="Phobius"/>
    </source>
</evidence>
<keyword evidence="3" id="KW-0472">Membrane</keyword>